<evidence type="ECO:0000256" key="6">
    <source>
        <dbReference type="ARBA" id="ARBA00022895"/>
    </source>
</evidence>
<evidence type="ECO:0000256" key="8">
    <source>
        <dbReference type="ARBA" id="ARBA00023242"/>
    </source>
</evidence>
<dbReference type="GO" id="GO:0000783">
    <property type="term" value="C:nuclear telomere cap complex"/>
    <property type="evidence" value="ECO:0007669"/>
    <property type="project" value="TreeGrafter"/>
</dbReference>
<dbReference type="PANTHER" id="PTHR14513">
    <property type="entry name" value="PROTECTION OF TELOMERES 1"/>
    <property type="match status" value="1"/>
</dbReference>
<organism evidence="11 12">
    <name type="scientific">Armillaria gallica</name>
    <name type="common">Bulbous honey fungus</name>
    <name type="synonym">Armillaria bulbosa</name>
    <dbReference type="NCBI Taxonomy" id="47427"/>
    <lineage>
        <taxon>Eukaryota</taxon>
        <taxon>Fungi</taxon>
        <taxon>Dikarya</taxon>
        <taxon>Basidiomycota</taxon>
        <taxon>Agaricomycotina</taxon>
        <taxon>Agaricomycetes</taxon>
        <taxon>Agaricomycetidae</taxon>
        <taxon>Agaricales</taxon>
        <taxon>Marasmiineae</taxon>
        <taxon>Physalacriaceae</taxon>
        <taxon>Armillaria</taxon>
    </lineage>
</organism>
<dbReference type="STRING" id="47427.A0A2H3DVU1"/>
<evidence type="ECO:0000256" key="9">
    <source>
        <dbReference type="SAM" id="MobiDB-lite"/>
    </source>
</evidence>
<proteinExistence type="inferred from homology"/>
<sequence length="659" mass="73435">MQHSPVERTTPRTSPAGLMLFDDLSLKRFATDLLSNPDDSSGYVSGTVSMVWDRKDNCQMIFKIDASSDSKSSVPFDVIFAGECFDAVSAQGLKLCSMDKLDLALEGAVIDRNILEYKAGIRLKVVKSWKVAKNNGRVIDTWLLRRPVLASMDKNCDLRSVPPDSQADLSIPQTPKLIRYDTPTPLPQGKRSHASAVSADPPFLAKRLKQETTATEKLEPPKLTKKQRKALRAQRQRDRISALNDTTSLSPNIAPASKPRSAADPVSATSAASATGVYSSVTSKRPTLTSTMADSRGMSSPDSISLLDGRLTMTAGLDFGYTQYVALGETAMMVQDTLINVIGIVKSVSEPSLASNGRELFCTIRIFDPSLCSPEDSTWNNSDAFSINCFTKKYKHWLPRPEVNDIVILRDIKISQFNGRSCAVGFHDKLQWAVYKKETGEIDHDRGDAPLYEGLGRNGLGVRFSPFHNAQPQEIDYCSKLSTWWHAILEKKQAALGTIHQIGEETPEHGMVSSARRVHKLIRDADHKVLDGYFDCVVEVLSQSDNGSYYELYVTDYTKNDQVIPMRSKFWPSSLAETVLKIKMWDAALPIGRTMEQGKIYRMKNVRMIIGRSGGLEAKICERKISEPLDDEGDTDFDIHLQKFLERKELWKSAVKLHN</sequence>
<dbReference type="InterPro" id="IPR012340">
    <property type="entry name" value="NA-bd_OB-fold"/>
</dbReference>
<dbReference type="InterPro" id="IPR032042">
    <property type="entry name" value="POT1PC"/>
</dbReference>
<dbReference type="AlphaFoldDB" id="A0A2H3DVU1"/>
<comment type="subcellular location">
    <subcellularLocation>
        <location evidence="2">Chromosome</location>
        <location evidence="2">Telomere</location>
    </subcellularLocation>
    <subcellularLocation>
        <location evidence="1">Nucleus</location>
    </subcellularLocation>
</comment>
<feature type="compositionally biased region" description="Basic residues" evidence="9">
    <location>
        <begin position="223"/>
        <end position="234"/>
    </location>
</feature>
<dbReference type="Pfam" id="PF16686">
    <property type="entry name" value="POT1PC"/>
    <property type="match status" value="1"/>
</dbReference>
<keyword evidence="6" id="KW-0779">Telomere</keyword>
<evidence type="ECO:0000256" key="2">
    <source>
        <dbReference type="ARBA" id="ARBA00004574"/>
    </source>
</evidence>
<dbReference type="InterPro" id="IPR011564">
    <property type="entry name" value="Telomer_end-bd_POT1/Cdc13"/>
</dbReference>
<gene>
    <name evidence="11" type="ORF">ARMGADRAFT_1011793</name>
</gene>
<evidence type="ECO:0000313" key="11">
    <source>
        <dbReference type="EMBL" id="PBK94948.1"/>
    </source>
</evidence>
<feature type="region of interest" description="Disordered" evidence="9">
    <location>
        <begin position="159"/>
        <end position="268"/>
    </location>
</feature>
<evidence type="ECO:0000256" key="3">
    <source>
        <dbReference type="ARBA" id="ARBA00008442"/>
    </source>
</evidence>
<dbReference type="PANTHER" id="PTHR14513:SF0">
    <property type="entry name" value="PROTECTION OF TELOMERES PROTEIN 1"/>
    <property type="match status" value="1"/>
</dbReference>
<evidence type="ECO:0000313" key="12">
    <source>
        <dbReference type="Proteomes" id="UP000217790"/>
    </source>
</evidence>
<keyword evidence="7" id="KW-0238">DNA-binding</keyword>
<name>A0A2H3DVU1_ARMGA</name>
<dbReference type="InParanoid" id="A0A2H3DVU1"/>
<evidence type="ECO:0000259" key="10">
    <source>
        <dbReference type="SMART" id="SM00976"/>
    </source>
</evidence>
<keyword evidence="12" id="KW-1185">Reference proteome</keyword>
<evidence type="ECO:0000256" key="7">
    <source>
        <dbReference type="ARBA" id="ARBA00023125"/>
    </source>
</evidence>
<feature type="compositionally biased region" description="Basic and acidic residues" evidence="9">
    <location>
        <begin position="208"/>
        <end position="222"/>
    </location>
</feature>
<dbReference type="OMA" id="PIGRTME"/>
<accession>A0A2H3DVU1</accession>
<comment type="similarity">
    <text evidence="3">Belongs to the telombin family.</text>
</comment>
<dbReference type="Proteomes" id="UP000217790">
    <property type="component" value="Unassembled WGS sequence"/>
</dbReference>
<keyword evidence="8" id="KW-0539">Nucleus</keyword>
<dbReference type="GO" id="GO:0098505">
    <property type="term" value="F:G-rich strand telomeric DNA binding"/>
    <property type="evidence" value="ECO:0007669"/>
    <property type="project" value="TreeGrafter"/>
</dbReference>
<dbReference type="Pfam" id="PF02765">
    <property type="entry name" value="POT1"/>
    <property type="match status" value="1"/>
</dbReference>
<feature type="domain" description="Telomeric single stranded DNA binding POT1/Cdc13" evidence="10">
    <location>
        <begin position="324"/>
        <end position="486"/>
    </location>
</feature>
<evidence type="ECO:0000256" key="5">
    <source>
        <dbReference type="ARBA" id="ARBA00022454"/>
    </source>
</evidence>
<dbReference type="GO" id="GO:0010521">
    <property type="term" value="F:telomerase inhibitor activity"/>
    <property type="evidence" value="ECO:0007669"/>
    <property type="project" value="TreeGrafter"/>
</dbReference>
<dbReference type="SMART" id="SM00976">
    <property type="entry name" value="Telo_bind"/>
    <property type="match status" value="1"/>
</dbReference>
<dbReference type="EMBL" id="KZ293653">
    <property type="protein sequence ID" value="PBK94948.1"/>
    <property type="molecule type" value="Genomic_DNA"/>
</dbReference>
<protein>
    <recommendedName>
        <fullName evidence="4">Protection of telomeres protein 1</fullName>
    </recommendedName>
</protein>
<reference evidence="12" key="1">
    <citation type="journal article" date="2017" name="Nat. Ecol. Evol.">
        <title>Genome expansion and lineage-specific genetic innovations in the forest pathogenic fungi Armillaria.</title>
        <authorList>
            <person name="Sipos G."/>
            <person name="Prasanna A.N."/>
            <person name="Walter M.C."/>
            <person name="O'Connor E."/>
            <person name="Balint B."/>
            <person name="Krizsan K."/>
            <person name="Kiss B."/>
            <person name="Hess J."/>
            <person name="Varga T."/>
            <person name="Slot J."/>
            <person name="Riley R."/>
            <person name="Boka B."/>
            <person name="Rigling D."/>
            <person name="Barry K."/>
            <person name="Lee J."/>
            <person name="Mihaltcheva S."/>
            <person name="LaButti K."/>
            <person name="Lipzen A."/>
            <person name="Waldron R."/>
            <person name="Moloney N.M."/>
            <person name="Sperisen C."/>
            <person name="Kredics L."/>
            <person name="Vagvoelgyi C."/>
            <person name="Patrignani A."/>
            <person name="Fitzpatrick D."/>
            <person name="Nagy I."/>
            <person name="Doyle S."/>
            <person name="Anderson J.B."/>
            <person name="Grigoriev I.V."/>
            <person name="Gueldener U."/>
            <person name="Muensterkoetter M."/>
            <person name="Nagy L.G."/>
        </authorList>
    </citation>
    <scope>NUCLEOTIDE SEQUENCE [LARGE SCALE GENOMIC DNA]</scope>
    <source>
        <strain evidence="12">Ar21-2</strain>
    </source>
</reference>
<evidence type="ECO:0000256" key="1">
    <source>
        <dbReference type="ARBA" id="ARBA00004123"/>
    </source>
</evidence>
<dbReference type="Gene3D" id="2.40.50.140">
    <property type="entry name" value="Nucleic acid-binding proteins"/>
    <property type="match status" value="2"/>
</dbReference>
<dbReference type="InterPro" id="IPR028389">
    <property type="entry name" value="POT1"/>
</dbReference>
<dbReference type="OrthoDB" id="2186770at2759"/>
<dbReference type="GO" id="GO:0016233">
    <property type="term" value="P:telomere capping"/>
    <property type="evidence" value="ECO:0007669"/>
    <property type="project" value="TreeGrafter"/>
</dbReference>
<evidence type="ECO:0000256" key="4">
    <source>
        <dbReference type="ARBA" id="ARBA00015253"/>
    </source>
</evidence>
<dbReference type="GO" id="GO:0032210">
    <property type="term" value="P:regulation of telomere maintenance via telomerase"/>
    <property type="evidence" value="ECO:0007669"/>
    <property type="project" value="TreeGrafter"/>
</dbReference>
<keyword evidence="5" id="KW-0158">Chromosome</keyword>
<dbReference type="SUPFAM" id="SSF50249">
    <property type="entry name" value="Nucleic acid-binding proteins"/>
    <property type="match status" value="2"/>
</dbReference>